<dbReference type="InParanoid" id="B9TAA9"/>
<evidence type="ECO:0000313" key="2">
    <source>
        <dbReference type="Proteomes" id="UP000008311"/>
    </source>
</evidence>
<gene>
    <name evidence="1" type="ORF">RCOM_0039170</name>
</gene>
<accession>B9TAA9</accession>
<evidence type="ECO:0000313" key="1">
    <source>
        <dbReference type="EMBL" id="EEF27202.1"/>
    </source>
</evidence>
<dbReference type="Proteomes" id="UP000008311">
    <property type="component" value="Unassembled WGS sequence"/>
</dbReference>
<organism evidence="1 2">
    <name type="scientific">Ricinus communis</name>
    <name type="common">Castor bean</name>
    <dbReference type="NCBI Taxonomy" id="3988"/>
    <lineage>
        <taxon>Eukaryota</taxon>
        <taxon>Viridiplantae</taxon>
        <taxon>Streptophyta</taxon>
        <taxon>Embryophyta</taxon>
        <taxon>Tracheophyta</taxon>
        <taxon>Spermatophyta</taxon>
        <taxon>Magnoliopsida</taxon>
        <taxon>eudicotyledons</taxon>
        <taxon>Gunneridae</taxon>
        <taxon>Pentapetalae</taxon>
        <taxon>rosids</taxon>
        <taxon>fabids</taxon>
        <taxon>Malpighiales</taxon>
        <taxon>Euphorbiaceae</taxon>
        <taxon>Acalyphoideae</taxon>
        <taxon>Acalypheae</taxon>
        <taxon>Ricinus</taxon>
    </lineage>
</organism>
<protein>
    <submittedName>
        <fullName evidence="1">Uncharacterized protein</fullName>
    </submittedName>
</protein>
<sequence>MVSSWVRMFPARIGRLQQRPVLVVRGALQDAVDAGAQVDHRAARLQQRAAVGVEDGAAAGGQHQAVLAAQLADDVGLAAAEAGLAFDFKDPRDRGAGARLDFVIGINKLQSQLAGQDAADGGFSCPHQAD</sequence>
<keyword evidence="2" id="KW-1185">Reference proteome</keyword>
<name>B9TAA9_RICCO</name>
<dbReference type="EMBL" id="EQ975670">
    <property type="protein sequence ID" value="EEF27202.1"/>
    <property type="molecule type" value="Genomic_DNA"/>
</dbReference>
<reference evidence="2" key="1">
    <citation type="journal article" date="2010" name="Nat. Biotechnol.">
        <title>Draft genome sequence of the oilseed species Ricinus communis.</title>
        <authorList>
            <person name="Chan A.P."/>
            <person name="Crabtree J."/>
            <person name="Zhao Q."/>
            <person name="Lorenzi H."/>
            <person name="Orvis J."/>
            <person name="Puiu D."/>
            <person name="Melake-Berhan A."/>
            <person name="Jones K.M."/>
            <person name="Redman J."/>
            <person name="Chen G."/>
            <person name="Cahoon E.B."/>
            <person name="Gedil M."/>
            <person name="Stanke M."/>
            <person name="Haas B.J."/>
            <person name="Wortman J.R."/>
            <person name="Fraser-Liggett C.M."/>
            <person name="Ravel J."/>
            <person name="Rabinowicz P.D."/>
        </authorList>
    </citation>
    <scope>NUCLEOTIDE SEQUENCE [LARGE SCALE GENOMIC DNA]</scope>
    <source>
        <strain evidence="2">cv. Hale</strain>
    </source>
</reference>
<proteinExistence type="predicted"/>
<dbReference type="AlphaFoldDB" id="B9TAA9"/>